<dbReference type="Proteomes" id="UP000271098">
    <property type="component" value="Unassembled WGS sequence"/>
</dbReference>
<evidence type="ECO:0000256" key="10">
    <source>
        <dbReference type="ARBA" id="ARBA00023136"/>
    </source>
</evidence>
<keyword evidence="9 12" id="KW-0406">Ion transport</keyword>
<dbReference type="GO" id="GO:0005886">
    <property type="term" value="C:plasma membrane"/>
    <property type="evidence" value="ECO:0007669"/>
    <property type="project" value="UniProtKB-SubCell"/>
</dbReference>
<dbReference type="GO" id="GO:0005921">
    <property type="term" value="C:gap junction"/>
    <property type="evidence" value="ECO:0007669"/>
    <property type="project" value="UniProtKB-SubCell"/>
</dbReference>
<keyword evidence="10" id="KW-0472">Membrane</keyword>
<keyword evidence="14" id="KW-1185">Reference proteome</keyword>
<reference evidence="13 14" key="2">
    <citation type="submission" date="2018-11" db="EMBL/GenBank/DDBJ databases">
        <authorList>
            <consortium name="Pathogen Informatics"/>
        </authorList>
    </citation>
    <scope>NUCLEOTIDE SEQUENCE [LARGE SCALE GENOMIC DNA]</scope>
</reference>
<evidence type="ECO:0000256" key="4">
    <source>
        <dbReference type="ARBA" id="ARBA00022475"/>
    </source>
</evidence>
<dbReference type="InterPro" id="IPR000990">
    <property type="entry name" value="Innexin"/>
</dbReference>
<dbReference type="AlphaFoldDB" id="A0A183DSU9"/>
<keyword evidence="6" id="KW-0303">Gap junction</keyword>
<evidence type="ECO:0000313" key="13">
    <source>
        <dbReference type="EMBL" id="VDN19260.1"/>
    </source>
</evidence>
<accession>A0A183DSU9</accession>
<dbReference type="PANTHER" id="PTHR11893:SF20">
    <property type="entry name" value="INNEXIN-3"/>
    <property type="match status" value="1"/>
</dbReference>
<keyword evidence="3 12" id="KW-0813">Transport</keyword>
<organism evidence="15">
    <name type="scientific">Gongylonema pulchrum</name>
    <dbReference type="NCBI Taxonomy" id="637853"/>
    <lineage>
        <taxon>Eukaryota</taxon>
        <taxon>Metazoa</taxon>
        <taxon>Ecdysozoa</taxon>
        <taxon>Nematoda</taxon>
        <taxon>Chromadorea</taxon>
        <taxon>Rhabditida</taxon>
        <taxon>Spirurina</taxon>
        <taxon>Spiruromorpha</taxon>
        <taxon>Spiruroidea</taxon>
        <taxon>Gongylonematidae</taxon>
        <taxon>Gongylonema</taxon>
    </lineage>
</organism>
<dbReference type="OrthoDB" id="5867527at2759"/>
<evidence type="ECO:0000313" key="15">
    <source>
        <dbReference type="WBParaSite" id="GPUH_0001180401-mRNA-1"/>
    </source>
</evidence>
<name>A0A183DSU9_9BILA</name>
<keyword evidence="4" id="KW-1003">Cell membrane</keyword>
<proteinExistence type="inferred from homology"/>
<evidence type="ECO:0000256" key="11">
    <source>
        <dbReference type="ARBA" id="ARBA00023303"/>
    </source>
</evidence>
<dbReference type="WBParaSite" id="GPUH_0001180401-mRNA-1">
    <property type="protein sequence ID" value="GPUH_0001180401-mRNA-1"/>
    <property type="gene ID" value="GPUH_0001180401"/>
</dbReference>
<sequence length="304" mass="33934">MQISDQTIFRCASSSVGEHNEKWKIRNHLHLSGEYGKKQLRDTGATAAGDGDQAQFDLLGGAKLRLGTDRTRTQRLAGGSVGGASSAEQYPGGMSVLIPALDGFISRLSISRLDDLAGKLFNRCNYFYTAVALSLLSFLIGTKQHFGEPIRCLVDQQYSGSWVDYVHDFCFISGRYSLTPPDYESNKLAEFDPTTGRRYENYYQWVPFLLAAQALAFYMPHCMWRWLQQLSSVNMAQVVEEADKVHRMSDDERNVAVKNFIRYFKQVGAGALMHFALDAGLDQNNLALTSLSASQCVLIIQSIL</sequence>
<dbReference type="PROSITE" id="PS51013">
    <property type="entry name" value="PANNEXIN"/>
    <property type="match status" value="1"/>
</dbReference>
<evidence type="ECO:0000256" key="9">
    <source>
        <dbReference type="ARBA" id="ARBA00023065"/>
    </source>
</evidence>
<evidence type="ECO:0000256" key="12">
    <source>
        <dbReference type="RuleBase" id="RU010713"/>
    </source>
</evidence>
<evidence type="ECO:0000256" key="8">
    <source>
        <dbReference type="ARBA" id="ARBA00022989"/>
    </source>
</evidence>
<keyword evidence="7" id="KW-0965">Cell junction</keyword>
<keyword evidence="11 12" id="KW-0407">Ion channel</keyword>
<evidence type="ECO:0000313" key="14">
    <source>
        <dbReference type="Proteomes" id="UP000271098"/>
    </source>
</evidence>
<keyword evidence="5" id="KW-0812">Transmembrane</keyword>
<comment type="function">
    <text evidence="12">Structural component of the gap junctions.</text>
</comment>
<dbReference type="Pfam" id="PF00876">
    <property type="entry name" value="Innexin"/>
    <property type="match status" value="1"/>
</dbReference>
<evidence type="ECO:0000256" key="2">
    <source>
        <dbReference type="ARBA" id="ARBA00004651"/>
    </source>
</evidence>
<comment type="subcellular location">
    <subcellularLocation>
        <location evidence="1">Cell junction</location>
        <location evidence="1">Gap junction</location>
    </subcellularLocation>
    <subcellularLocation>
        <location evidence="2 12">Cell membrane</location>
        <topology evidence="2 12">Multi-pass membrane protein</topology>
    </subcellularLocation>
</comment>
<comment type="similarity">
    <text evidence="12">Belongs to the pannexin family.</text>
</comment>
<dbReference type="GO" id="GO:0034220">
    <property type="term" value="P:monoatomic ion transmembrane transport"/>
    <property type="evidence" value="ECO:0007669"/>
    <property type="project" value="UniProtKB-KW"/>
</dbReference>
<dbReference type="PANTHER" id="PTHR11893">
    <property type="entry name" value="INNEXIN"/>
    <property type="match status" value="1"/>
</dbReference>
<evidence type="ECO:0000256" key="3">
    <source>
        <dbReference type="ARBA" id="ARBA00022448"/>
    </source>
</evidence>
<evidence type="ECO:0000256" key="5">
    <source>
        <dbReference type="ARBA" id="ARBA00022692"/>
    </source>
</evidence>
<evidence type="ECO:0000256" key="7">
    <source>
        <dbReference type="ARBA" id="ARBA00022949"/>
    </source>
</evidence>
<dbReference type="GO" id="GO:0005243">
    <property type="term" value="F:gap junction channel activity"/>
    <property type="evidence" value="ECO:0007669"/>
    <property type="project" value="TreeGrafter"/>
</dbReference>
<dbReference type="PRINTS" id="PR01262">
    <property type="entry name" value="INNEXIN"/>
</dbReference>
<gene>
    <name evidence="12" type="primary">inx</name>
    <name evidence="13" type="ORF">GPUH_LOCUS11790</name>
</gene>
<reference evidence="15" key="1">
    <citation type="submission" date="2016-06" db="UniProtKB">
        <authorList>
            <consortium name="WormBaseParasite"/>
        </authorList>
    </citation>
    <scope>IDENTIFICATION</scope>
</reference>
<evidence type="ECO:0000256" key="6">
    <source>
        <dbReference type="ARBA" id="ARBA00022868"/>
    </source>
</evidence>
<keyword evidence="8" id="KW-1133">Transmembrane helix</keyword>
<dbReference type="EMBL" id="UYRT01078806">
    <property type="protein sequence ID" value="VDN19260.1"/>
    <property type="molecule type" value="Genomic_DNA"/>
</dbReference>
<evidence type="ECO:0000256" key="1">
    <source>
        <dbReference type="ARBA" id="ARBA00004610"/>
    </source>
</evidence>
<protein>
    <recommendedName>
        <fullName evidence="12">Innexin</fullName>
    </recommendedName>
</protein>